<feature type="compositionally biased region" description="Basic and acidic residues" evidence="7">
    <location>
        <begin position="889"/>
        <end position="899"/>
    </location>
</feature>
<dbReference type="HOGENOM" id="CLU_000935_1_1_1"/>
<sequence length="1857" mass="207563">MLQSGGIKGPQRKQFQPASAEARSMRATIASLQDSKVDSARPDSPQYSPKSPSKRSCTLWVHDETFSREEVLCNLQALPDFGLNVGYLVEVSVAQGDHLGSQLKLETGSRYLQDEGSFTSPRWPIGAGGSASRSTFGGDAKLRSRKTPGKFLFIVKPFPPEVRAKHPNLQVSVANHVANAFGFKNRSQIHLTVRKRAQCSASHVELIFRDQFLLRSDMWRLTMSELVDRPIYKGQKILFMGSIKATVKSVYINGNKTLSAYFSPNTIPIFRSESARFVLFIQMSKEMWDFDSEGTGDILFSRVINSLMPELFKRWANIDAHHLVTIVLFTRVQYDFATPTSGHATLNSSFLNRGPDGSAPKTQDFYRVVVNDMPSGQWTTILDSLKKEFRTFLRDVSIPPPYFPDTPIAAEDIPRFTESHPPKIAGRPTSALRGNILEAIHVASSYLAFEHIGRDLVRTGTSIVIITPGTGVFEVPFKILSLTSDVLTSRAIGIDLICLSPMPLHSVPLFKYKLPRDTSRRPGSSISSRLAPYEHRRMSATFSTAHMSPLDRPGTALSDQALQGIGSSPQEEEWGYGIPHWVDISYWDPKLDRASRAAAKKKSTMSPVIATIAKNSQLFVPKVRMYEIQMMGVMESEQSNICIPHMSSTSSRTQKRPGTLASLAASIGNSPSPDSSYRSQAGDGFRPKSFMYNIKDSKKSMLPPDAKERTNLVEWMDSYDQSIFHLHPKQKRPRRRSKAKQAAETETSRPSQHETPKLRSSMDLGQPDNRHLSPFGQPHLQLRYERIEEESLVTPRRITQPPAQTNMKSIIKPKPKLPIPRISRSISFALRGLGSAPPRAHASTEVKTEHAQALPTSGGRTPEDPASEASNTVTPRQNSPLNSGAATPKPERSEADAPSHVEAMTPSKPILIRAIRRTGEDGSVEPLPLEGSFSTQGTEPRHDLLQHHDSQGAFPVKRTGRRLDLLSSGDPTSPPTVSATDALSPWVSPINPWNPPKLAPSRSSWYGRWQHVYPRIPKTTSVKWKSLKSPASLPITAEELPTESELTSNFLQTPYRVYQNDEADAEVPKTREMLLRDMISLRLSHGFQIVVGKKVEEQSTGYSNIFDTKALSKDGTTVFMARGNVIHRLVCVEGEIEVTKFTRRPLNGFPTDELNDASISYSPAVKTILSAQYCKNTISLGAPPEEYNWNSADAFLAGHRDHITNSIRQLRFWRTRFVLIPVQVPLAARRHISSFHEDNEEEIHLLGIYKLTQMWQRHRYIPPEERQFQSAARKSKDQNPLNIIYQTSDPSVVVAAELDRLLLEDPGLDNAPAQLLPDSELLQRSNITLAFLAQKIQGEKGVRMMDRRWHWRLHYNCFVGMEFTTWLLQNFRDIDTREEAVEFGNDLMTHGLFHHVQRRHNFRDGNYFYQIADEYRVVRPESRGGWFQPRKVDKSNPNTPMGEAMKDSASSIRARSEKSIDETGSKPDIPGSSKPSRPKPSISLAKSLKYDVDPRKRSDRPEVIDLHYDRIHNPENCFHIELSWMNATPKLVEDAIMSWVGTAEKYGLKLVELPISEASSIVERQVFRRPYPIKLKVDPPPTPVSTYLTATSFTSQAVPDHHFYQKAILKKFDFVLDFEAKSAFPANVDVCYSWGKPDYQFPQYVHRTGAVLAQITDEGHFLLLANRFHNSHNPVSLKDSNKFDRSSEYFPRPRAATFDPLDRRSPLLSPVARPTPGTDSSIPSASPLYISASDASQNSYRVTDQIKDSMRAFCSDAEQLEAFFAEMAMAKGKTATTAGPASLSSVKLSPTTPATVDSSIPSLELPASVVARNLHLPQPVALAAAQASAETPQVAGSIDAVMRSTSVSSPRNGAFRH</sequence>
<feature type="region of interest" description="Disordered" evidence="7">
    <location>
        <begin position="1"/>
        <end position="55"/>
    </location>
</feature>
<comment type="caution">
    <text evidence="9">The sequence shown here is derived from an EMBL/GenBank/DDBJ whole genome shotgun (WGS) entry which is preliminary data.</text>
</comment>
<dbReference type="PANTHER" id="PTHR13179">
    <property type="entry name" value="DEP DOMAIN CONTAINING PROTEIN 5"/>
    <property type="match status" value="1"/>
</dbReference>
<dbReference type="CDD" id="cd04449">
    <property type="entry name" value="DEP_DEPDC5-like"/>
    <property type="match status" value="1"/>
</dbReference>
<dbReference type="Pfam" id="PF12257">
    <property type="entry name" value="IML1"/>
    <property type="match status" value="1"/>
</dbReference>
<feature type="domain" description="DEP" evidence="8">
    <location>
        <begin position="1338"/>
        <end position="1413"/>
    </location>
</feature>
<name>C5PI50_COCP7</name>
<dbReference type="InterPro" id="IPR027244">
    <property type="entry name" value="IML1"/>
</dbReference>
<evidence type="ECO:0000256" key="4">
    <source>
        <dbReference type="ARBA" id="ARBA00021881"/>
    </source>
</evidence>
<feature type="compositionally biased region" description="Polar residues" evidence="7">
    <location>
        <begin position="667"/>
        <end position="679"/>
    </location>
</feature>
<evidence type="ECO:0000313" key="10">
    <source>
        <dbReference type="Proteomes" id="UP000009084"/>
    </source>
</evidence>
<keyword evidence="5" id="KW-0926">Vacuole</keyword>
<dbReference type="VEuPathDB" id="FungiDB:CPC735_055730"/>
<feature type="compositionally biased region" description="Basic residues" evidence="7">
    <location>
        <begin position="726"/>
        <end position="739"/>
    </location>
</feature>
<dbReference type="InterPro" id="IPR057068">
    <property type="entry name" value="IML1_N_fung"/>
</dbReference>
<evidence type="ECO:0000256" key="1">
    <source>
        <dbReference type="ARBA" id="ARBA00004148"/>
    </source>
</evidence>
<feature type="region of interest" description="Disordered" evidence="7">
    <location>
        <begin position="1426"/>
        <end position="1496"/>
    </location>
</feature>
<dbReference type="OrthoDB" id="39497at2759"/>
<evidence type="ECO:0000256" key="2">
    <source>
        <dbReference type="ARBA" id="ARBA00005643"/>
    </source>
</evidence>
<feature type="compositionally biased region" description="Polar residues" evidence="7">
    <location>
        <begin position="868"/>
        <end position="885"/>
    </location>
</feature>
<feature type="compositionally biased region" description="Basic and acidic residues" evidence="7">
    <location>
        <begin position="741"/>
        <end position="757"/>
    </location>
</feature>
<accession>C5PI50</accession>
<comment type="similarity">
    <text evidence="2">Belongs to the IML1 family.</text>
</comment>
<evidence type="ECO:0000259" key="8">
    <source>
        <dbReference type="PROSITE" id="PS50186"/>
    </source>
</evidence>
<dbReference type="Pfam" id="PF19418">
    <property type="entry name" value="DEPDC5_CTD"/>
    <property type="match status" value="1"/>
</dbReference>
<protein>
    <recommendedName>
        <fullName evidence="3">Vacuolar membrane-associated protein IML1</fullName>
    </recommendedName>
    <alternativeName>
        <fullName evidence="4">Vacuolar membrane-associated protein iml1</fullName>
    </alternativeName>
</protein>
<dbReference type="InterPro" id="IPR036388">
    <property type="entry name" value="WH-like_DNA-bd_sf"/>
</dbReference>
<dbReference type="GO" id="GO:1990130">
    <property type="term" value="C:GATOR1 complex"/>
    <property type="evidence" value="ECO:0007669"/>
    <property type="project" value="TreeGrafter"/>
</dbReference>
<dbReference type="SMART" id="SM00049">
    <property type="entry name" value="DEP"/>
    <property type="match status" value="1"/>
</dbReference>
<dbReference type="Proteomes" id="UP000009084">
    <property type="component" value="Unassembled WGS sequence"/>
</dbReference>
<gene>
    <name evidence="9" type="ORF">CPC735_055730</name>
</gene>
<dbReference type="EMBL" id="ACFW01000049">
    <property type="protein sequence ID" value="EER24203.1"/>
    <property type="molecule type" value="Genomic_DNA"/>
</dbReference>
<dbReference type="InterPro" id="IPR045838">
    <property type="entry name" value="DEPDC5_CTD"/>
</dbReference>
<evidence type="ECO:0000256" key="7">
    <source>
        <dbReference type="SAM" id="MobiDB-lite"/>
    </source>
</evidence>
<proteinExistence type="inferred from homology"/>
<dbReference type="PANTHER" id="PTHR13179:SF8">
    <property type="entry name" value="GATOR COMPLEX PROTEIN DEPDC5"/>
    <property type="match status" value="1"/>
</dbReference>
<feature type="region of interest" description="Disordered" evidence="7">
    <location>
        <begin position="646"/>
        <end position="690"/>
    </location>
</feature>
<dbReference type="GO" id="GO:0035556">
    <property type="term" value="P:intracellular signal transduction"/>
    <property type="evidence" value="ECO:0007669"/>
    <property type="project" value="InterPro"/>
</dbReference>
<dbReference type="InterPro" id="IPR036390">
    <property type="entry name" value="WH_DNA-bd_sf"/>
</dbReference>
<dbReference type="InterPro" id="IPR048255">
    <property type="entry name" value="IML1_N"/>
</dbReference>
<dbReference type="Pfam" id="PF24438">
    <property type="entry name" value="IML1_N_fung"/>
    <property type="match status" value="1"/>
</dbReference>
<dbReference type="Pfam" id="PF00610">
    <property type="entry name" value="DEP"/>
    <property type="match status" value="1"/>
</dbReference>
<keyword evidence="6" id="KW-0472">Membrane</keyword>
<comment type="subcellular location">
    <subcellularLocation>
        <location evidence="1">Vacuole membrane</location>
        <topology evidence="1">Peripheral membrane protein</topology>
    </subcellularLocation>
</comment>
<evidence type="ECO:0000313" key="9">
    <source>
        <dbReference type="EMBL" id="EER24203.1"/>
    </source>
</evidence>
<evidence type="ECO:0000256" key="5">
    <source>
        <dbReference type="ARBA" id="ARBA00022554"/>
    </source>
</evidence>
<feature type="region of interest" description="Disordered" evidence="7">
    <location>
        <begin position="724"/>
        <end position="777"/>
    </location>
</feature>
<dbReference type="Gene3D" id="1.10.10.10">
    <property type="entry name" value="Winged helix-like DNA-binding domain superfamily/Winged helix DNA-binding domain"/>
    <property type="match status" value="1"/>
</dbReference>
<reference evidence="9 10" key="1">
    <citation type="journal article" date="2009" name="Genome Res.">
        <title>Comparative genomic analyses of the human fungal pathogens Coccidioides and their relatives.</title>
        <authorList>
            <person name="Sharpton T.J."/>
            <person name="Stajich J.E."/>
            <person name="Rounsley S.D."/>
            <person name="Gardner M.J."/>
            <person name="Wortman J.R."/>
            <person name="Jordar V.S."/>
            <person name="Maiti R."/>
            <person name="Kodira C.D."/>
            <person name="Neafsey D.E."/>
            <person name="Zeng Q."/>
            <person name="Hung C.-Y."/>
            <person name="McMahan C."/>
            <person name="Muszewska A."/>
            <person name="Grynberg M."/>
            <person name="Mandel M.A."/>
            <person name="Kellner E.M."/>
            <person name="Barker B.M."/>
            <person name="Galgiani J.N."/>
            <person name="Orbach M.J."/>
            <person name="Kirkland T.N."/>
            <person name="Cole G.T."/>
            <person name="Henn M.R."/>
            <person name="Birren B.W."/>
            <person name="Taylor J.W."/>
        </authorList>
    </citation>
    <scope>NUCLEOTIDE SEQUENCE [LARGE SCALE GENOMIC DNA]</scope>
    <source>
        <strain evidence="10">C735</strain>
    </source>
</reference>
<feature type="compositionally biased region" description="Basic and acidic residues" evidence="7">
    <location>
        <begin position="1454"/>
        <end position="1465"/>
    </location>
</feature>
<feature type="compositionally biased region" description="Polar residues" evidence="7">
    <location>
        <begin position="45"/>
        <end position="55"/>
    </location>
</feature>
<dbReference type="GO" id="GO:1904262">
    <property type="term" value="P:negative regulation of TORC1 signaling"/>
    <property type="evidence" value="ECO:0007669"/>
    <property type="project" value="TreeGrafter"/>
</dbReference>
<dbReference type="SUPFAM" id="SSF46785">
    <property type="entry name" value="Winged helix' DNA-binding domain"/>
    <property type="match status" value="1"/>
</dbReference>
<dbReference type="GO" id="GO:0005774">
    <property type="term" value="C:vacuolar membrane"/>
    <property type="evidence" value="ECO:0007669"/>
    <property type="project" value="UniProtKB-SubCell"/>
</dbReference>
<dbReference type="GO" id="GO:0005096">
    <property type="term" value="F:GTPase activator activity"/>
    <property type="evidence" value="ECO:0007669"/>
    <property type="project" value="InterPro"/>
</dbReference>
<dbReference type="KEGG" id="cpw:9691818"/>
<dbReference type="GO" id="GO:0010508">
    <property type="term" value="P:positive regulation of autophagy"/>
    <property type="evidence" value="ECO:0007669"/>
    <property type="project" value="TreeGrafter"/>
</dbReference>
<feature type="region of interest" description="Disordered" evidence="7">
    <location>
        <begin position="833"/>
        <end position="939"/>
    </location>
</feature>
<organism evidence="9 10">
    <name type="scientific">Coccidioides posadasii (strain C735)</name>
    <name type="common">Valley fever fungus</name>
    <dbReference type="NCBI Taxonomy" id="222929"/>
    <lineage>
        <taxon>Eukaryota</taxon>
        <taxon>Fungi</taxon>
        <taxon>Dikarya</taxon>
        <taxon>Ascomycota</taxon>
        <taxon>Pezizomycotina</taxon>
        <taxon>Eurotiomycetes</taxon>
        <taxon>Eurotiomycetidae</taxon>
        <taxon>Onygenales</taxon>
        <taxon>Onygenaceae</taxon>
        <taxon>Coccidioides</taxon>
    </lineage>
</organism>
<feature type="compositionally biased region" description="Low complexity" evidence="7">
    <location>
        <begin position="1469"/>
        <end position="1483"/>
    </location>
</feature>
<dbReference type="PROSITE" id="PS50186">
    <property type="entry name" value="DEP"/>
    <property type="match status" value="1"/>
</dbReference>
<evidence type="ECO:0000256" key="6">
    <source>
        <dbReference type="ARBA" id="ARBA00023136"/>
    </source>
</evidence>
<dbReference type="InterPro" id="IPR000591">
    <property type="entry name" value="DEP_dom"/>
</dbReference>
<evidence type="ECO:0000256" key="3">
    <source>
        <dbReference type="ARBA" id="ARBA00018529"/>
    </source>
</evidence>